<dbReference type="InterPro" id="IPR008271">
    <property type="entry name" value="Ser/Thr_kinase_AS"/>
</dbReference>
<dbReference type="InterPro" id="IPR033695">
    <property type="entry name" value="POLO_box_2"/>
</dbReference>
<keyword evidence="2" id="KW-0723">Serine/threonine-protein kinase</keyword>
<dbReference type="Pfam" id="PF00659">
    <property type="entry name" value="POLO_box"/>
    <property type="match status" value="2"/>
</dbReference>
<reference evidence="14" key="1">
    <citation type="submission" date="2025-08" db="UniProtKB">
        <authorList>
            <consortium name="RefSeq"/>
        </authorList>
    </citation>
    <scope>IDENTIFICATION</scope>
    <source>
        <tissue evidence="14">Blood</tissue>
    </source>
</reference>
<dbReference type="PROSITE" id="PS50011">
    <property type="entry name" value="PROTEIN_KINASE_DOM"/>
    <property type="match status" value="1"/>
</dbReference>
<dbReference type="SUPFAM" id="SSF82615">
    <property type="entry name" value="Polo-box domain"/>
    <property type="match status" value="2"/>
</dbReference>
<dbReference type="Gene3D" id="3.30.1120.30">
    <property type="entry name" value="POLO box domain"/>
    <property type="match status" value="2"/>
</dbReference>
<accession>A0A6P9CBU7</accession>
<dbReference type="GO" id="GO:0005737">
    <property type="term" value="C:cytoplasm"/>
    <property type="evidence" value="ECO:0007669"/>
    <property type="project" value="TreeGrafter"/>
</dbReference>
<dbReference type="GO" id="GO:0005813">
    <property type="term" value="C:centrosome"/>
    <property type="evidence" value="ECO:0007669"/>
    <property type="project" value="UniProtKB-SubCell"/>
</dbReference>
<dbReference type="GO" id="GO:0005634">
    <property type="term" value="C:nucleus"/>
    <property type="evidence" value="ECO:0007669"/>
    <property type="project" value="TreeGrafter"/>
</dbReference>
<dbReference type="GO" id="GO:2000045">
    <property type="term" value="P:regulation of G1/S transition of mitotic cell cycle"/>
    <property type="evidence" value="ECO:0007669"/>
    <property type="project" value="TreeGrafter"/>
</dbReference>
<gene>
    <name evidence="14" type="primary">LOC117670576</name>
</gene>
<dbReference type="KEGG" id="pgut:117670576"/>
<evidence type="ECO:0000256" key="6">
    <source>
        <dbReference type="ARBA" id="ARBA00022777"/>
    </source>
</evidence>
<dbReference type="SUPFAM" id="SSF56112">
    <property type="entry name" value="Protein kinase-like (PK-like)"/>
    <property type="match status" value="1"/>
</dbReference>
<dbReference type="PROSITE" id="PS00108">
    <property type="entry name" value="PROTEIN_KINASE_ST"/>
    <property type="match status" value="1"/>
</dbReference>
<keyword evidence="4" id="KW-0677">Repeat</keyword>
<evidence type="ECO:0000259" key="12">
    <source>
        <dbReference type="PROSITE" id="PS50078"/>
    </source>
</evidence>
<dbReference type="GO" id="GO:0004674">
    <property type="term" value="F:protein serine/threonine kinase activity"/>
    <property type="evidence" value="ECO:0007669"/>
    <property type="project" value="UniProtKB-KW"/>
</dbReference>
<keyword evidence="7" id="KW-0067">ATP-binding</keyword>
<dbReference type="Proteomes" id="UP001652622">
    <property type="component" value="Unplaced"/>
</dbReference>
<sequence length="639" mass="72137">MGLTAAARRRAEGDTLKYFVEDPGTGTLYKRGQLLGQTQNNPSALGRRDQRLLLADKPPSLPPRSQGAFGQCYTFTDTSTNRIYAVKVFSQQRVARLGNRGKVQREIELHSQLHHRNVVGFHRHFADQENIYLVLEYCSRKSLAHILKIRRTLTEPEVRFYLKQITSGLQYLHQQGIIHRDLKLSNVFITKRMQVKIGDLGLATREERAYWRRGVVCGTPNYLAPEVIAKKGHSFKSDIWALGCIMYTALAGFPPFEITHKQELFQRIQEGCYPLPGHLSPAACSLIGRLLAPDPSGRPSLEEVLGHPFFTQHFIPARLPSRACRSVPIFPFANPLGKFFQKTAMLLFRGAPCQGPQAVSPAPQEQEETPQLQGEGPVAPPHLEEAKEGSTDPMEEPSCLSPLLLRRGSLRSRLPEDAAWGPGRVLESVDRRLCRCLQMAPLVEELPEGLRNAHPAHMATKWVDYSNKYGFGYLLSNGSTAVLLPDGTHMAFCPQHQRICYCSEVEKAVSFGWREVPLCLAMKRRVLHFFTQYMQRWLQEGGPRQTSPARPARALSLLHFAKSDKALLMLFSDGTLQVNFYHDRTKIVLSCSAEGEDLLTFVDRQRCSTTFLLGTLARQGWTLPLRKRVQYALHLLHCL</sequence>
<evidence type="ECO:0000256" key="3">
    <source>
        <dbReference type="ARBA" id="ARBA00022679"/>
    </source>
</evidence>
<evidence type="ECO:0000256" key="8">
    <source>
        <dbReference type="ARBA" id="ARBA00047802"/>
    </source>
</evidence>
<dbReference type="PROSITE" id="PS50078">
    <property type="entry name" value="POLO_BOX"/>
    <property type="match status" value="2"/>
</dbReference>
<evidence type="ECO:0000256" key="1">
    <source>
        <dbReference type="ARBA" id="ARBA00004300"/>
    </source>
</evidence>
<dbReference type="InterPro" id="IPR036947">
    <property type="entry name" value="POLO_box_dom_sf"/>
</dbReference>
<dbReference type="Gene3D" id="1.10.510.10">
    <property type="entry name" value="Transferase(Phosphotransferase) domain 1"/>
    <property type="match status" value="1"/>
</dbReference>
<dbReference type="PANTHER" id="PTHR24345:SF43">
    <property type="entry name" value="INACTIVE SERINE_THREONINE-PROTEIN KINASE PLK5"/>
    <property type="match status" value="1"/>
</dbReference>
<evidence type="ECO:0000313" key="14">
    <source>
        <dbReference type="RefSeq" id="XP_034281738.1"/>
    </source>
</evidence>
<dbReference type="Pfam" id="PF00069">
    <property type="entry name" value="Pkinase"/>
    <property type="match status" value="1"/>
</dbReference>
<dbReference type="Gene3D" id="3.30.200.20">
    <property type="entry name" value="Phosphorylase Kinase, domain 1"/>
    <property type="match status" value="1"/>
</dbReference>
<evidence type="ECO:0000256" key="5">
    <source>
        <dbReference type="ARBA" id="ARBA00022741"/>
    </source>
</evidence>
<comment type="catalytic activity">
    <reaction evidence="8">
        <text>L-threonyl-[protein] + ATP = O-phospho-L-threonyl-[protein] + ADP + H(+)</text>
        <dbReference type="Rhea" id="RHEA:46608"/>
        <dbReference type="Rhea" id="RHEA-COMP:11060"/>
        <dbReference type="Rhea" id="RHEA-COMP:11605"/>
        <dbReference type="ChEBI" id="CHEBI:15378"/>
        <dbReference type="ChEBI" id="CHEBI:30013"/>
        <dbReference type="ChEBI" id="CHEBI:30616"/>
        <dbReference type="ChEBI" id="CHEBI:61977"/>
        <dbReference type="ChEBI" id="CHEBI:456216"/>
        <dbReference type="EC" id="2.7.11.21"/>
    </reaction>
</comment>
<feature type="region of interest" description="Disordered" evidence="10">
    <location>
        <begin position="355"/>
        <end position="398"/>
    </location>
</feature>
<dbReference type="InterPro" id="IPR000959">
    <property type="entry name" value="POLO_box_dom"/>
</dbReference>
<dbReference type="GO" id="GO:0005524">
    <property type="term" value="F:ATP binding"/>
    <property type="evidence" value="ECO:0007669"/>
    <property type="project" value="UniProtKB-KW"/>
</dbReference>
<dbReference type="InterPro" id="IPR011009">
    <property type="entry name" value="Kinase-like_dom_sf"/>
</dbReference>
<dbReference type="RefSeq" id="XP_034281738.1">
    <property type="nucleotide sequence ID" value="XM_034425847.1"/>
</dbReference>
<evidence type="ECO:0000256" key="9">
    <source>
        <dbReference type="ARBA" id="ARBA00048347"/>
    </source>
</evidence>
<dbReference type="GO" id="GO:0006974">
    <property type="term" value="P:DNA damage response"/>
    <property type="evidence" value="ECO:0007669"/>
    <property type="project" value="TreeGrafter"/>
</dbReference>
<keyword evidence="13" id="KW-1185">Reference proteome</keyword>
<proteinExistence type="predicted"/>
<evidence type="ECO:0000256" key="7">
    <source>
        <dbReference type="ARBA" id="ARBA00022840"/>
    </source>
</evidence>
<keyword evidence="5" id="KW-0547">Nucleotide-binding</keyword>
<dbReference type="AlphaFoldDB" id="A0A6P9CBU7"/>
<dbReference type="InParanoid" id="A0A6P9CBU7"/>
<feature type="domain" description="Protein kinase" evidence="11">
    <location>
        <begin position="58"/>
        <end position="310"/>
    </location>
</feature>
<dbReference type="PANTHER" id="PTHR24345">
    <property type="entry name" value="SERINE/THREONINE-PROTEIN KINASE PLK"/>
    <property type="match status" value="1"/>
</dbReference>
<comment type="catalytic activity">
    <reaction evidence="9">
        <text>L-seryl-[protein] + ATP = O-phospho-L-seryl-[protein] + ADP + H(+)</text>
        <dbReference type="Rhea" id="RHEA:17989"/>
        <dbReference type="Rhea" id="RHEA-COMP:9863"/>
        <dbReference type="Rhea" id="RHEA-COMP:11604"/>
        <dbReference type="ChEBI" id="CHEBI:15378"/>
        <dbReference type="ChEBI" id="CHEBI:29999"/>
        <dbReference type="ChEBI" id="CHEBI:30616"/>
        <dbReference type="ChEBI" id="CHEBI:83421"/>
        <dbReference type="ChEBI" id="CHEBI:456216"/>
        <dbReference type="EC" id="2.7.11.21"/>
    </reaction>
</comment>
<dbReference type="InterPro" id="IPR000719">
    <property type="entry name" value="Prot_kinase_dom"/>
</dbReference>
<protein>
    <submittedName>
        <fullName evidence="14">Inactive serine/threonine-protein kinase PLK5-like isoform X1</fullName>
    </submittedName>
</protein>
<dbReference type="FunFam" id="3.30.200.20:FF:000042">
    <property type="entry name" value="Aurora kinase A"/>
    <property type="match status" value="1"/>
</dbReference>
<dbReference type="OMA" id="GCIMYMV"/>
<organism evidence="13 14">
    <name type="scientific">Pantherophis guttatus</name>
    <name type="common">Corn snake</name>
    <name type="synonym">Elaphe guttata</name>
    <dbReference type="NCBI Taxonomy" id="94885"/>
    <lineage>
        <taxon>Eukaryota</taxon>
        <taxon>Metazoa</taxon>
        <taxon>Chordata</taxon>
        <taxon>Craniata</taxon>
        <taxon>Vertebrata</taxon>
        <taxon>Euteleostomi</taxon>
        <taxon>Lepidosauria</taxon>
        <taxon>Squamata</taxon>
        <taxon>Bifurcata</taxon>
        <taxon>Unidentata</taxon>
        <taxon>Episquamata</taxon>
        <taxon>Toxicofera</taxon>
        <taxon>Serpentes</taxon>
        <taxon>Colubroidea</taxon>
        <taxon>Colubridae</taxon>
        <taxon>Colubrinae</taxon>
        <taxon>Pantherophis</taxon>
    </lineage>
</organism>
<comment type="subcellular location">
    <subcellularLocation>
        <location evidence="1">Cytoplasm</location>
        <location evidence="1">Cytoskeleton</location>
        <location evidence="1">Microtubule organizing center</location>
        <location evidence="1">Centrosome</location>
    </subcellularLocation>
</comment>
<dbReference type="SMART" id="SM00220">
    <property type="entry name" value="S_TKc"/>
    <property type="match status" value="1"/>
</dbReference>
<feature type="domain" description="POLO box" evidence="12">
    <location>
        <begin position="458"/>
        <end position="536"/>
    </location>
</feature>
<dbReference type="GO" id="GO:0000922">
    <property type="term" value="C:spindle pole"/>
    <property type="evidence" value="ECO:0007669"/>
    <property type="project" value="TreeGrafter"/>
</dbReference>
<keyword evidence="3" id="KW-0808">Transferase</keyword>
<dbReference type="GO" id="GO:0007052">
    <property type="term" value="P:mitotic spindle organization"/>
    <property type="evidence" value="ECO:0007669"/>
    <property type="project" value="TreeGrafter"/>
</dbReference>
<dbReference type="GeneID" id="117670576"/>
<dbReference type="CDD" id="cd13118">
    <property type="entry name" value="POLO_box_1"/>
    <property type="match status" value="1"/>
</dbReference>
<evidence type="ECO:0000256" key="4">
    <source>
        <dbReference type="ARBA" id="ARBA00022737"/>
    </source>
</evidence>
<dbReference type="FunFam" id="1.10.510.10:FF:000571">
    <property type="entry name" value="Maternal embryonic leucine zipper kinase"/>
    <property type="match status" value="1"/>
</dbReference>
<evidence type="ECO:0000256" key="2">
    <source>
        <dbReference type="ARBA" id="ARBA00022527"/>
    </source>
</evidence>
<evidence type="ECO:0000259" key="11">
    <source>
        <dbReference type="PROSITE" id="PS50011"/>
    </source>
</evidence>
<evidence type="ECO:0000313" key="13">
    <source>
        <dbReference type="Proteomes" id="UP001652622"/>
    </source>
</evidence>
<dbReference type="CDD" id="cd13117">
    <property type="entry name" value="POLO_box_2"/>
    <property type="match status" value="1"/>
</dbReference>
<name>A0A6P9CBU7_PANGU</name>
<dbReference type="GO" id="GO:0000776">
    <property type="term" value="C:kinetochore"/>
    <property type="evidence" value="ECO:0007669"/>
    <property type="project" value="TreeGrafter"/>
</dbReference>
<evidence type="ECO:0000256" key="10">
    <source>
        <dbReference type="SAM" id="MobiDB-lite"/>
    </source>
</evidence>
<keyword evidence="6" id="KW-0418">Kinase</keyword>
<feature type="domain" description="POLO box" evidence="12">
    <location>
        <begin position="554"/>
        <end position="639"/>
    </location>
</feature>
<dbReference type="InterPro" id="IPR033701">
    <property type="entry name" value="POLO_box_1"/>
</dbReference>